<dbReference type="InterPro" id="IPR003902">
    <property type="entry name" value="Tscrpt_reg_GCM"/>
</dbReference>
<evidence type="ECO:0000259" key="7">
    <source>
        <dbReference type="PROSITE" id="PS50807"/>
    </source>
</evidence>
<reference evidence="9" key="1">
    <citation type="submission" date="2016-11" db="UniProtKB">
        <authorList>
            <consortium name="WormBaseParasite"/>
        </authorList>
    </citation>
    <scope>IDENTIFICATION</scope>
</reference>
<feature type="compositionally biased region" description="Basic residues" evidence="6">
    <location>
        <begin position="270"/>
        <end position="283"/>
    </location>
</feature>
<dbReference type="GO" id="GO:0042063">
    <property type="term" value="P:gliogenesis"/>
    <property type="evidence" value="ECO:0007669"/>
    <property type="project" value="TreeGrafter"/>
</dbReference>
<dbReference type="PROSITE" id="PS50807">
    <property type="entry name" value="GCM"/>
    <property type="match status" value="1"/>
</dbReference>
<accession>A0A1I8F775</accession>
<dbReference type="AlphaFoldDB" id="A0A1I8F775"/>
<name>A0A1I8F775_9PLAT</name>
<dbReference type="SUPFAM" id="SSF90073">
    <property type="entry name" value="GCM domain"/>
    <property type="match status" value="1"/>
</dbReference>
<dbReference type="InterPro" id="IPR039791">
    <property type="entry name" value="GCM"/>
</dbReference>
<dbReference type="GO" id="GO:0000978">
    <property type="term" value="F:RNA polymerase II cis-regulatory region sequence-specific DNA binding"/>
    <property type="evidence" value="ECO:0007669"/>
    <property type="project" value="TreeGrafter"/>
</dbReference>
<dbReference type="InterPro" id="IPR043021">
    <property type="entry name" value="GCM_small"/>
</dbReference>
<dbReference type="GO" id="GO:0001228">
    <property type="term" value="F:DNA-binding transcription activator activity, RNA polymerase II-specific"/>
    <property type="evidence" value="ECO:0007669"/>
    <property type="project" value="InterPro"/>
</dbReference>
<keyword evidence="8" id="KW-1185">Reference proteome</keyword>
<sequence length="347" mass="39020">ALGSSLSASLGSRGLKGSREKCLQAASSSCFLEQQEEQEQAQQLKQKQKLQTLCWTLTDAGTSTTPQLPTCRRQLPAVGRRSLPATPMEGRQDEAKRHTSGWAMRNTNNHNVSILKKSCLGVLVCRPRLSGPQRQPAGPAAAICDKARRNSAASRAQRQMRRHPGPSGLPGPLRLPGHAFLAPPERLRLFSSQGAHDHPAPDLKPAEDIRRRMRLLKKSGVPAVVQHQFAQQQQPIVKKAKKPQRQQQQPQHQQVQRQQQLIVKNAVKPQKQRQPKAKIKRRPTAPSTINHQQAHYQQHQHHQYYQSLICPYHRVDIDQCRCRPAPTAQRQASHLQQQLLHRPDSTG</sequence>
<dbReference type="Gene3D" id="3.30.70.3530">
    <property type="entry name" value="GCM motif"/>
    <property type="match status" value="1"/>
</dbReference>
<dbReference type="PANTHER" id="PTHR12414:SF8">
    <property type="entry name" value="TRANSCRIPTION FACTOR GLIAL CELLS MISSING-RELATED"/>
    <property type="match status" value="1"/>
</dbReference>
<keyword evidence="3" id="KW-0238">DNA-binding</keyword>
<evidence type="ECO:0000256" key="1">
    <source>
        <dbReference type="ARBA" id="ARBA00022473"/>
    </source>
</evidence>
<proteinExistence type="predicted"/>
<evidence type="ECO:0000256" key="5">
    <source>
        <dbReference type="ARBA" id="ARBA00023242"/>
    </source>
</evidence>
<feature type="compositionally biased region" description="Low complexity" evidence="6">
    <location>
        <begin position="245"/>
        <end position="260"/>
    </location>
</feature>
<keyword evidence="4" id="KW-0804">Transcription</keyword>
<evidence type="ECO:0000313" key="9">
    <source>
        <dbReference type="WBParaSite" id="maker-unitig_23156-snap-gene-0.2-mRNA-1"/>
    </source>
</evidence>
<evidence type="ECO:0000256" key="4">
    <source>
        <dbReference type="ARBA" id="ARBA00023163"/>
    </source>
</evidence>
<evidence type="ECO:0000256" key="3">
    <source>
        <dbReference type="ARBA" id="ARBA00023125"/>
    </source>
</evidence>
<feature type="compositionally biased region" description="Low complexity" evidence="6">
    <location>
        <begin position="131"/>
        <end position="142"/>
    </location>
</feature>
<feature type="region of interest" description="Disordered" evidence="6">
    <location>
        <begin position="131"/>
        <end position="179"/>
    </location>
</feature>
<feature type="region of interest" description="Disordered" evidence="6">
    <location>
        <begin position="232"/>
        <end position="300"/>
    </location>
</feature>
<dbReference type="PANTHER" id="PTHR12414">
    <property type="entry name" value="GLIAL CELLS MISSING RELATED/GLIDE"/>
    <property type="match status" value="1"/>
</dbReference>
<dbReference type="Gene3D" id="2.20.25.670">
    <property type="entry name" value="GCM domain, large subdomain"/>
    <property type="match status" value="1"/>
</dbReference>
<dbReference type="InterPro" id="IPR036115">
    <property type="entry name" value="GCM_dom_sf"/>
</dbReference>
<dbReference type="InterPro" id="IPR043020">
    <property type="entry name" value="GCM_large"/>
</dbReference>
<keyword evidence="5" id="KW-0539">Nucleus</keyword>
<evidence type="ECO:0000256" key="2">
    <source>
        <dbReference type="ARBA" id="ARBA00023015"/>
    </source>
</evidence>
<dbReference type="Proteomes" id="UP000095280">
    <property type="component" value="Unplaced"/>
</dbReference>
<dbReference type="WBParaSite" id="maker-unitig_23156-snap-gene-0.2-mRNA-1">
    <property type="protein sequence ID" value="maker-unitig_23156-snap-gene-0.2-mRNA-1"/>
    <property type="gene ID" value="maker-unitig_23156-snap-gene-0.2"/>
</dbReference>
<dbReference type="Pfam" id="PF03615">
    <property type="entry name" value="GCM"/>
    <property type="match status" value="1"/>
</dbReference>
<keyword evidence="2" id="KW-0805">Transcription regulation</keyword>
<protein>
    <submittedName>
        <fullName evidence="9">GCM domain-containing protein</fullName>
    </submittedName>
</protein>
<dbReference type="GO" id="GO:0005634">
    <property type="term" value="C:nucleus"/>
    <property type="evidence" value="ECO:0007669"/>
    <property type="project" value="TreeGrafter"/>
</dbReference>
<evidence type="ECO:0000313" key="8">
    <source>
        <dbReference type="Proteomes" id="UP000095280"/>
    </source>
</evidence>
<feature type="domain" description="GCM" evidence="7">
    <location>
        <begin position="57"/>
        <end position="213"/>
    </location>
</feature>
<keyword evidence="1" id="KW-0217">Developmental protein</keyword>
<evidence type="ECO:0000256" key="6">
    <source>
        <dbReference type="SAM" id="MobiDB-lite"/>
    </source>
</evidence>
<organism evidence="8 9">
    <name type="scientific">Macrostomum lignano</name>
    <dbReference type="NCBI Taxonomy" id="282301"/>
    <lineage>
        <taxon>Eukaryota</taxon>
        <taxon>Metazoa</taxon>
        <taxon>Spiralia</taxon>
        <taxon>Lophotrochozoa</taxon>
        <taxon>Platyhelminthes</taxon>
        <taxon>Rhabditophora</taxon>
        <taxon>Macrostomorpha</taxon>
        <taxon>Macrostomida</taxon>
        <taxon>Macrostomidae</taxon>
        <taxon>Macrostomum</taxon>
    </lineage>
</organism>